<dbReference type="EMBL" id="PPSL01000001">
    <property type="protein sequence ID" value="PQJ12582.1"/>
    <property type="molecule type" value="Genomic_DNA"/>
</dbReference>
<evidence type="ECO:0000259" key="2">
    <source>
        <dbReference type="Pfam" id="PF18962"/>
    </source>
</evidence>
<dbReference type="Pfam" id="PF18962">
    <property type="entry name" value="Por_Secre_tail"/>
    <property type="match status" value="1"/>
</dbReference>
<sequence length="333" mass="35629">MRYFFYILVFLFGSFFAVAQYAPQQGLPGSTAISATSGVFVRWATGCTLRRGYIRIDSPLLGVTSYGDSSMAIGAVDHSVVSLGDSGVADLTFPGMIYDGPGADFAVFENGFINPANDSQAYLELAFVEVSSDGIYYTRFPAQSLTQTNTQIAGSGQYMYANQLNNLAGKYGAGYGTPFDLSELAGAPNLDINNITHVRIVDVVGSISGHSTHDSSGRIINDPFPTNFPTGGFDLDAVGVIHHLGTANVTAIANDITLSTYPNPVSDKLFFDIKGLADGFSATITSISGVVVYQSKSLGERNKVDMELFPTGMYYLILQDANGSKWVAKVIKR</sequence>
<organism evidence="3 4">
    <name type="scientific">Flavipsychrobacter stenotrophus</name>
    <dbReference type="NCBI Taxonomy" id="2077091"/>
    <lineage>
        <taxon>Bacteria</taxon>
        <taxon>Pseudomonadati</taxon>
        <taxon>Bacteroidota</taxon>
        <taxon>Chitinophagia</taxon>
        <taxon>Chitinophagales</taxon>
        <taxon>Chitinophagaceae</taxon>
        <taxon>Flavipsychrobacter</taxon>
    </lineage>
</organism>
<dbReference type="AlphaFoldDB" id="A0A2S7T067"/>
<feature type="signal peptide" evidence="1">
    <location>
        <begin position="1"/>
        <end position="19"/>
    </location>
</feature>
<comment type="caution">
    <text evidence="3">The sequence shown here is derived from an EMBL/GenBank/DDBJ whole genome shotgun (WGS) entry which is preliminary data.</text>
</comment>
<dbReference type="Proteomes" id="UP000239872">
    <property type="component" value="Unassembled WGS sequence"/>
</dbReference>
<proteinExistence type="predicted"/>
<feature type="domain" description="Secretion system C-terminal sorting" evidence="2">
    <location>
        <begin position="261"/>
        <end position="331"/>
    </location>
</feature>
<name>A0A2S7T067_9BACT</name>
<protein>
    <submittedName>
        <fullName evidence="3">Secretion protein</fullName>
    </submittedName>
</protein>
<evidence type="ECO:0000313" key="3">
    <source>
        <dbReference type="EMBL" id="PQJ12582.1"/>
    </source>
</evidence>
<evidence type="ECO:0000313" key="4">
    <source>
        <dbReference type="Proteomes" id="UP000239872"/>
    </source>
</evidence>
<keyword evidence="4" id="KW-1185">Reference proteome</keyword>
<feature type="chain" id="PRO_5015777654" evidence="1">
    <location>
        <begin position="20"/>
        <end position="333"/>
    </location>
</feature>
<dbReference type="InterPro" id="IPR026444">
    <property type="entry name" value="Secre_tail"/>
</dbReference>
<reference evidence="3 4" key="1">
    <citation type="submission" date="2018-01" db="EMBL/GenBank/DDBJ databases">
        <title>A novel member of the phylum Bacteroidetes isolated from glacier ice.</title>
        <authorList>
            <person name="Liu Q."/>
            <person name="Xin Y.-H."/>
        </authorList>
    </citation>
    <scope>NUCLEOTIDE SEQUENCE [LARGE SCALE GENOMIC DNA]</scope>
    <source>
        <strain evidence="3 4">RB1R16</strain>
    </source>
</reference>
<dbReference type="OrthoDB" id="9792152at2"/>
<keyword evidence="1" id="KW-0732">Signal</keyword>
<dbReference type="NCBIfam" id="TIGR04183">
    <property type="entry name" value="Por_Secre_tail"/>
    <property type="match status" value="1"/>
</dbReference>
<gene>
    <name evidence="3" type="ORF">CJD36_002210</name>
</gene>
<accession>A0A2S7T067</accession>
<evidence type="ECO:0000256" key="1">
    <source>
        <dbReference type="SAM" id="SignalP"/>
    </source>
</evidence>